<comment type="caution">
    <text evidence="1">The sequence shown here is derived from an EMBL/GenBank/DDBJ whole genome shotgun (WGS) entry which is preliminary data.</text>
</comment>
<sequence length="75" mass="8790">MLFEAFTGGFLGDPGMRGRIDTRLLRGNVFYREKTFLRQLFFRRSSAWLWVRGMLQAPSQTLDCRKAIPLFGTMR</sequence>
<evidence type="ECO:0000313" key="2">
    <source>
        <dbReference type="Proteomes" id="UP001152178"/>
    </source>
</evidence>
<dbReference type="EMBL" id="JAPFQA010000012">
    <property type="protein sequence ID" value="MCZ8547058.1"/>
    <property type="molecule type" value="Genomic_DNA"/>
</dbReference>
<dbReference type="RefSeq" id="WP_269907395.1">
    <property type="nucleotide sequence ID" value="NZ_JAPFQA010000012.1"/>
</dbReference>
<protein>
    <submittedName>
        <fullName evidence="1">Uncharacterized protein</fullName>
    </submittedName>
</protein>
<name>A0ABT4QZS6_9HYPH</name>
<evidence type="ECO:0000313" key="1">
    <source>
        <dbReference type="EMBL" id="MCZ8547058.1"/>
    </source>
</evidence>
<proteinExistence type="predicted"/>
<accession>A0ABT4QZS6</accession>
<dbReference type="Proteomes" id="UP001152178">
    <property type="component" value="Unassembled WGS sequence"/>
</dbReference>
<reference evidence="1" key="1">
    <citation type="submission" date="2022-11" db="EMBL/GenBank/DDBJ databases">
        <authorList>
            <person name="Coimbra C."/>
        </authorList>
    </citation>
    <scope>NUCLEOTIDE SEQUENCE</scope>
    <source>
        <strain evidence="1">Jales19</strain>
    </source>
</reference>
<gene>
    <name evidence="1" type="ORF">OOJ09_22955</name>
</gene>
<organism evidence="1 2">
    <name type="scientific">Mesorhizobium qingshengii</name>
    <dbReference type="NCBI Taxonomy" id="1165689"/>
    <lineage>
        <taxon>Bacteria</taxon>
        <taxon>Pseudomonadati</taxon>
        <taxon>Pseudomonadota</taxon>
        <taxon>Alphaproteobacteria</taxon>
        <taxon>Hyphomicrobiales</taxon>
        <taxon>Phyllobacteriaceae</taxon>
        <taxon>Mesorhizobium</taxon>
    </lineage>
</organism>
<keyword evidence="2" id="KW-1185">Reference proteome</keyword>